<evidence type="ECO:0000256" key="7">
    <source>
        <dbReference type="RuleBase" id="RU003345"/>
    </source>
</evidence>
<keyword evidence="2 4" id="KW-0560">Oxidoreductase</keyword>
<dbReference type="InterPro" id="IPR012394">
    <property type="entry name" value="Aldehyde_DH_NAD(P)"/>
</dbReference>
<evidence type="ECO:0000313" key="12">
    <source>
        <dbReference type="Proteomes" id="UP000465812"/>
    </source>
</evidence>
<dbReference type="InterPro" id="IPR015590">
    <property type="entry name" value="Aldehyde_DH_dom"/>
</dbReference>
<sequence>MPGESVGAAEADQPPVAEAAEIVNGLRATFRAGVTRPVAWRRSQLAQLRRMLVECQDELLEAVCIDLGKASAEAYAADVGFALAEIRHMEAHLEEWMAPQRVPLGLKLRPGSARVVREPLGVVLVIAPWNLPVQLLVVPMATALASGNAVLGKPSEVTPGVSALLARLIPQYLDERATAIAEGGVEETTALLEQRFDHIFYTGNGQVGRIVMAAAARHLTPVTLELGGKSPVIVDRSAKLDVAARRIAWGKFTNAGQACIAPDYVLVHRDVAGPLVERLTAAVRDFYGDDPKSSGDFSRIVNARHWRRLKGLLDAGGFATVACGGDSDEATNYLAPTILTGVAADAAVMRDEIFGPILPVLAVDDVDAAIEHVNAGEKPLALYAFSEDRFVVDRIIGATSSGGVCVNGTILQVAVSDLPFGGVGASGIGAYHGRWGFDTYSHRRAVLTRSTRFDPPMMYPPIGPLKARLMRRFL</sequence>
<dbReference type="PROSITE" id="PS00687">
    <property type="entry name" value="ALDEHYDE_DEHYDR_GLU"/>
    <property type="match status" value="1"/>
</dbReference>
<reference evidence="9" key="3">
    <citation type="submission" date="2020-02" db="EMBL/GenBank/DDBJ databases">
        <authorList>
            <person name="Matsumoto Y."/>
            <person name="Motooka D."/>
            <person name="Nakamura S."/>
        </authorList>
    </citation>
    <scope>NUCLEOTIDE SEQUENCE</scope>
    <source>
        <strain evidence="9">JCM 18113</strain>
    </source>
</reference>
<organism evidence="10 11">
    <name type="scientific">Mycobacterium mantenii</name>
    <dbReference type="NCBI Taxonomy" id="560555"/>
    <lineage>
        <taxon>Bacteria</taxon>
        <taxon>Bacillati</taxon>
        <taxon>Actinomycetota</taxon>
        <taxon>Actinomycetes</taxon>
        <taxon>Mycobacteriales</taxon>
        <taxon>Mycobacteriaceae</taxon>
        <taxon>Mycobacterium</taxon>
        <taxon>Mycobacterium avium complex (MAC)</taxon>
    </lineage>
</organism>
<dbReference type="Proteomes" id="UP000465812">
    <property type="component" value="Chromosome"/>
</dbReference>
<dbReference type="FunFam" id="3.40.309.10:FF:000003">
    <property type="entry name" value="Aldehyde dehydrogenase"/>
    <property type="match status" value="1"/>
</dbReference>
<evidence type="ECO:0000256" key="6">
    <source>
        <dbReference type="PROSITE-ProRule" id="PRU10007"/>
    </source>
</evidence>
<dbReference type="RefSeq" id="WP_083096111.1">
    <property type="nucleotide sequence ID" value="NZ_AP022590.1"/>
</dbReference>
<evidence type="ECO:0000256" key="3">
    <source>
        <dbReference type="ARBA" id="ARBA00023027"/>
    </source>
</evidence>
<dbReference type="GO" id="GO:0004029">
    <property type="term" value="F:aldehyde dehydrogenase (NAD+) activity"/>
    <property type="evidence" value="ECO:0007669"/>
    <property type="project" value="TreeGrafter"/>
</dbReference>
<feature type="active site" evidence="5 6">
    <location>
        <position position="225"/>
    </location>
</feature>
<dbReference type="PIRSF" id="PIRSF036492">
    <property type="entry name" value="ALDH"/>
    <property type="match status" value="1"/>
</dbReference>
<dbReference type="PANTHER" id="PTHR43570:SF16">
    <property type="entry name" value="ALDEHYDE DEHYDROGENASE TYPE III, ISOFORM Q"/>
    <property type="match status" value="1"/>
</dbReference>
<protein>
    <recommendedName>
        <fullName evidence="4">Aldehyde dehydrogenase</fullName>
    </recommendedName>
</protein>
<evidence type="ECO:0000313" key="9">
    <source>
        <dbReference type="EMBL" id="BBY38163.1"/>
    </source>
</evidence>
<dbReference type="EMBL" id="MVHW01000017">
    <property type="protein sequence ID" value="ORB04937.1"/>
    <property type="molecule type" value="Genomic_DNA"/>
</dbReference>
<proteinExistence type="inferred from homology"/>
<keyword evidence="3" id="KW-0520">NAD</keyword>
<dbReference type="Gene3D" id="3.40.605.10">
    <property type="entry name" value="Aldehyde Dehydrogenase, Chain A, domain 1"/>
    <property type="match status" value="1"/>
</dbReference>
<dbReference type="PANTHER" id="PTHR43570">
    <property type="entry name" value="ALDEHYDE DEHYDROGENASE"/>
    <property type="match status" value="1"/>
</dbReference>
<dbReference type="Proteomes" id="UP000192760">
    <property type="component" value="Unassembled WGS sequence"/>
</dbReference>
<dbReference type="Pfam" id="PF00171">
    <property type="entry name" value="Aldedh"/>
    <property type="match status" value="1"/>
</dbReference>
<feature type="domain" description="Aldehyde dehydrogenase" evidence="8">
    <location>
        <begin position="17"/>
        <end position="446"/>
    </location>
</feature>
<keyword evidence="12" id="KW-1185">Reference proteome</keyword>
<dbReference type="GO" id="GO:0006081">
    <property type="term" value="P:aldehyde metabolic process"/>
    <property type="evidence" value="ECO:0007669"/>
    <property type="project" value="InterPro"/>
</dbReference>
<dbReference type="STRING" id="560555.BST30_15880"/>
<reference evidence="9 12" key="2">
    <citation type="journal article" date="2019" name="Emerg. Microbes Infect.">
        <title>Comprehensive subspecies identification of 175 nontuberculous mycobacteria species based on 7547 genomic profiles.</title>
        <authorList>
            <person name="Matsumoto Y."/>
            <person name="Kinjo T."/>
            <person name="Motooka D."/>
            <person name="Nabeya D."/>
            <person name="Jung N."/>
            <person name="Uechi K."/>
            <person name="Horii T."/>
            <person name="Iida T."/>
            <person name="Fujita J."/>
            <person name="Nakamura S."/>
        </authorList>
    </citation>
    <scope>NUCLEOTIDE SEQUENCE [LARGE SCALE GENOMIC DNA]</scope>
    <source>
        <strain evidence="9 12">JCM 18113</strain>
    </source>
</reference>
<evidence type="ECO:0000256" key="5">
    <source>
        <dbReference type="PIRSR" id="PIRSR036492-1"/>
    </source>
</evidence>
<evidence type="ECO:0000256" key="2">
    <source>
        <dbReference type="ARBA" id="ARBA00023002"/>
    </source>
</evidence>
<feature type="active site" evidence="5">
    <location>
        <position position="259"/>
    </location>
</feature>
<dbReference type="CDD" id="cd07087">
    <property type="entry name" value="ALDH_F3-13-14_CALDH-like"/>
    <property type="match status" value="1"/>
</dbReference>
<gene>
    <name evidence="9" type="primary">aldH</name>
    <name evidence="10" type="ORF">BST30_15880</name>
    <name evidence="9" type="ORF">MMAN_22970</name>
</gene>
<accession>A0A1X0FT35</accession>
<evidence type="ECO:0000256" key="1">
    <source>
        <dbReference type="ARBA" id="ARBA00009986"/>
    </source>
</evidence>
<dbReference type="InterPro" id="IPR016160">
    <property type="entry name" value="Ald_DH_CS_CYS"/>
</dbReference>
<dbReference type="EMBL" id="AP022590">
    <property type="protein sequence ID" value="BBY38163.1"/>
    <property type="molecule type" value="Genomic_DNA"/>
</dbReference>
<dbReference type="Gene3D" id="3.40.309.10">
    <property type="entry name" value="Aldehyde Dehydrogenase, Chain A, domain 2"/>
    <property type="match status" value="1"/>
</dbReference>
<dbReference type="InterPro" id="IPR029510">
    <property type="entry name" value="Ald_DH_CS_GLU"/>
</dbReference>
<dbReference type="InterPro" id="IPR016162">
    <property type="entry name" value="Ald_DH_N"/>
</dbReference>
<dbReference type="AlphaFoldDB" id="A0A1X0FT35"/>
<dbReference type="InterPro" id="IPR016163">
    <property type="entry name" value="Ald_DH_C"/>
</dbReference>
<dbReference type="GO" id="GO:0005737">
    <property type="term" value="C:cytoplasm"/>
    <property type="evidence" value="ECO:0007669"/>
    <property type="project" value="TreeGrafter"/>
</dbReference>
<dbReference type="FunFam" id="3.40.605.10:FF:000004">
    <property type="entry name" value="Aldehyde dehydrogenase"/>
    <property type="match status" value="1"/>
</dbReference>
<dbReference type="InterPro" id="IPR016161">
    <property type="entry name" value="Ald_DH/histidinol_DH"/>
</dbReference>
<name>A0A1X0FT35_MYCNT</name>
<evidence type="ECO:0000259" key="8">
    <source>
        <dbReference type="Pfam" id="PF00171"/>
    </source>
</evidence>
<comment type="similarity">
    <text evidence="1 4 7">Belongs to the aldehyde dehydrogenase family.</text>
</comment>
<evidence type="ECO:0000256" key="4">
    <source>
        <dbReference type="PIRNR" id="PIRNR036492"/>
    </source>
</evidence>
<dbReference type="SUPFAM" id="SSF53720">
    <property type="entry name" value="ALDH-like"/>
    <property type="match status" value="1"/>
</dbReference>
<dbReference type="PROSITE" id="PS00070">
    <property type="entry name" value="ALDEHYDE_DEHYDR_CYS"/>
    <property type="match status" value="1"/>
</dbReference>
<evidence type="ECO:0000313" key="11">
    <source>
        <dbReference type="Proteomes" id="UP000192760"/>
    </source>
</evidence>
<evidence type="ECO:0000313" key="10">
    <source>
        <dbReference type="EMBL" id="ORB04937.1"/>
    </source>
</evidence>
<reference evidence="10 11" key="1">
    <citation type="submission" date="2017-02" db="EMBL/GenBank/DDBJ databases">
        <title>The new phylogeny of genus Mycobacterium.</title>
        <authorList>
            <person name="Tortoli E."/>
            <person name="Trovato A."/>
            <person name="Cirillo D.M."/>
        </authorList>
    </citation>
    <scope>NUCLEOTIDE SEQUENCE [LARGE SCALE GENOMIC DNA]</scope>
    <source>
        <strain evidence="10 11">DSM 45255</strain>
    </source>
</reference>